<dbReference type="VEuPathDB" id="TriTrypDB:LDHU3_34.0570"/>
<evidence type="ECO:0000313" key="4">
    <source>
        <dbReference type="EMBL" id="TPP39953.1"/>
    </source>
</evidence>
<proteinExistence type="predicted"/>
<evidence type="ECO:0000313" key="7">
    <source>
        <dbReference type="Proteomes" id="UP000318447"/>
    </source>
</evidence>
<reference evidence="7" key="6">
    <citation type="submission" date="2019-02" db="EMBL/GenBank/DDBJ databases">
        <title>FDA dAtabase for Regulatory Grade micrObial Sequences (FDA-ARGOS): Supporting development and validation of Infectious Disease Dx tests.</title>
        <authorList>
            <person name="Duncan R."/>
            <person name="Fisher C."/>
            <person name="Tallon L."/>
            <person name="Sadzewicz L."/>
            <person name="Sengamalay N."/>
            <person name="Ott S."/>
            <person name="Godinez A."/>
            <person name="Nagaraj S."/>
            <person name="Vavikolanu K."/>
            <person name="Nadendla S."/>
            <person name="Aluvathingal J."/>
            <person name="Sichtig H."/>
        </authorList>
    </citation>
    <scope>NUCLEOTIDE SEQUENCE [LARGE SCALE GENOMIC DNA]</scope>
    <source>
        <strain evidence="7">FDAARGOS_361</strain>
    </source>
</reference>
<reference evidence="3 5" key="1">
    <citation type="journal article" date="2011" name="Genome Res.">
        <title>Whole genome sequencing of multiple Leishmania donovani clinical isolates provides insights into population structure and mechanisms of drug resistance.</title>
        <authorList>
            <person name="Downing T."/>
            <person name="Imamura H."/>
            <person name="Decuypere S."/>
            <person name="Clark T.G."/>
            <person name="Coombs G.H."/>
            <person name="Cotton J.A."/>
            <person name="Hilley J.D."/>
            <person name="de Doncker S."/>
            <person name="Maes I."/>
            <person name="Mottram J.C."/>
            <person name="Quail M.A."/>
            <person name="Rijal S."/>
            <person name="Sanders M."/>
            <person name="Schonian G."/>
            <person name="Stark O."/>
            <person name="Sundar S."/>
            <person name="Vanaerschot M."/>
            <person name="Hertz-Fowler C."/>
            <person name="Dujardin J.C."/>
            <person name="Berriman M."/>
        </authorList>
    </citation>
    <scope>NUCLEOTIDE SEQUENCE [LARGE SCALE GENOMIC DNA]</scope>
    <source>
        <strain evidence="3 5">BPK282A1</strain>
    </source>
</reference>
<reference evidence="3" key="2">
    <citation type="submission" date="2011-01" db="EMBL/GenBank/DDBJ databases">
        <authorList>
            <person name="Zhao B.P."/>
            <person name="Ren Z.A."/>
            <person name="Li C.D."/>
        </authorList>
    </citation>
    <scope>NUCLEOTIDE SEQUENCE</scope>
    <source>
        <strain evidence="3">BPK282A1</strain>
    </source>
</reference>
<evidence type="ECO:0000313" key="2">
    <source>
        <dbReference type="EMBL" id="AYU82372.1"/>
    </source>
</evidence>
<dbReference type="EMBL" id="RHLC01000004">
    <property type="protein sequence ID" value="TPP39953.1"/>
    <property type="molecule type" value="Genomic_DNA"/>
</dbReference>
<organism evidence="2 6">
    <name type="scientific">Leishmania donovani</name>
    <dbReference type="NCBI Taxonomy" id="5661"/>
    <lineage>
        <taxon>Eukaryota</taxon>
        <taxon>Discoba</taxon>
        <taxon>Euglenozoa</taxon>
        <taxon>Kinetoplastea</taxon>
        <taxon>Metakinetoplastina</taxon>
        <taxon>Trypanosomatida</taxon>
        <taxon>Trypanosomatidae</taxon>
        <taxon>Leishmaniinae</taxon>
        <taxon>Leishmania</taxon>
    </lineage>
</organism>
<feature type="chain" id="PRO_5044599598" evidence="1">
    <location>
        <begin position="34"/>
        <end position="572"/>
    </location>
</feature>
<sequence>MCRPPSRRVRLAPLPLMLLILLACVSVLPRAFTLSAVDPDAGADANGRSSPAPASAVAGEHVTVFMCAGSSDFSGVHELGGLMKAMEETQVLSLKYCQTAHLGYIRHADGHAVRSLVVTTGINYISSTLCTRSVLKLRRQRGYTYDAMVFIGTSGFSPMVGGWDPTNTSSYAASKASEQEAMMKGEAATAGVGAAPPALPLKTLQQVREEQAEEAQLRQAAVDGGQLFTLPTASQLNFENARTGEQVDWDGCSPRVPSAITPLSLGSVCVTSTAYLMETGCCTERVRHSQCSRPHCTSFRSELGSVTKVFFTSDALARKIEAASHHKAWPAMPEIVKKGQMRFWATNEAVEPVGEGADRHRAAPSGPSFVTCAEATGNTINTGAERDYLCREHTTQALDMAQYRLAELQDGKAAPQEPPLTTQNVACVRAMESMGFLHSVAEDSTARDIPVAVVRGAANYDMYPMKKVYVPPAVWRSALVAGRLKVSPRVAAALKAEEAAAANGEGALRESAIAAYTWHQNVHFMSEAEHQAFVNASFHYAVETATFVLSNYFFGGRCFASASGARPARSTE</sequence>
<dbReference type="Proteomes" id="UP000274082">
    <property type="component" value="Chromosome 34"/>
</dbReference>
<evidence type="ECO:0000313" key="6">
    <source>
        <dbReference type="Proteomes" id="UP000274082"/>
    </source>
</evidence>
<protein>
    <submittedName>
        <fullName evidence="2">Uncharacterized protein</fullName>
    </submittedName>
</protein>
<dbReference type="EMBL" id="FR799621">
    <property type="protein sequence ID" value="CBZ37523.1"/>
    <property type="molecule type" value="Genomic_DNA"/>
</dbReference>
<dbReference type="PROSITE" id="PS51257">
    <property type="entry name" value="PROKAR_LIPOPROTEIN"/>
    <property type="match status" value="1"/>
</dbReference>
<dbReference type="OrthoDB" id="271148at2759"/>
<keyword evidence="6" id="KW-1185">Reference proteome</keyword>
<dbReference type="RefSeq" id="XP_003864205.1">
    <property type="nucleotide sequence ID" value="XM_003864157.1"/>
</dbReference>
<reference evidence="2 6" key="4">
    <citation type="journal article" date="2018" name="Sci. Rep.">
        <title>A complete Leishmania donovani reference genome identifies novel genetic variations associated with virulence.</title>
        <authorList>
            <person name="Lypaczewski P."/>
            <person name="Hoshizaki J."/>
            <person name="Zhang W.-W."/>
            <person name="McCall L.-I."/>
            <person name="Torcivia-Rodriguez J."/>
            <person name="Simonyan V."/>
            <person name="Kaur A."/>
            <person name="Dewar K."/>
            <person name="Matlashewski G."/>
        </authorList>
    </citation>
    <scope>NUCLEOTIDE SEQUENCE [LARGE SCALE GENOMIC DNA]</scope>
    <source>
        <strain evidence="2 6">LdCL</strain>
    </source>
</reference>
<dbReference type="Proteomes" id="UP000318447">
    <property type="component" value="Unassembled WGS sequence"/>
</dbReference>
<reference evidence="4" key="5">
    <citation type="submission" date="2019-02" db="EMBL/GenBank/DDBJ databases">
        <title>FDA dAtabase for Regulatory Grade micrObial Sequences (FDA-ARGOS): Supporting development and validation of Infectious Disease Dx tests.</title>
        <authorList>
            <person name="Duncan R."/>
            <person name="Fisher C."/>
            <person name="Tallon L.J."/>
            <person name="Sadzewicz L."/>
            <person name="Sengamalay N."/>
            <person name="Ott S."/>
            <person name="Godinez A."/>
            <person name="Nagaraj S."/>
            <person name="Nadendla S."/>
            <person name="Sichtig H."/>
        </authorList>
    </citation>
    <scope>NUCLEOTIDE SEQUENCE</scope>
    <source>
        <strain evidence="4">FDAARGOS_361</strain>
    </source>
</reference>
<name>A0A3Q8IF83_LEIDO</name>
<evidence type="ECO:0000313" key="3">
    <source>
        <dbReference type="EMBL" id="CBZ37523.1"/>
    </source>
</evidence>
<feature type="signal peptide" evidence="1">
    <location>
        <begin position="1"/>
        <end position="33"/>
    </location>
</feature>
<dbReference type="VEuPathDB" id="TriTrypDB:LdCL_340009100"/>
<keyword evidence="1" id="KW-0732">Signal</keyword>
<evidence type="ECO:0000313" key="5">
    <source>
        <dbReference type="Proteomes" id="UP000008980"/>
    </source>
</evidence>
<dbReference type="AlphaFoldDB" id="A0A3Q8IF83"/>
<evidence type="ECO:0000256" key="1">
    <source>
        <dbReference type="SAM" id="SignalP"/>
    </source>
</evidence>
<accession>E9BQJ4</accession>
<dbReference type="GeneID" id="13392614"/>
<dbReference type="EMBL" id="CP029533">
    <property type="protein sequence ID" value="AYU82372.1"/>
    <property type="molecule type" value="Genomic_DNA"/>
</dbReference>
<gene>
    <name evidence="4" type="ORF">CGC21_25535</name>
    <name evidence="3" type="ORF">LDBPK_340400</name>
    <name evidence="2" type="ORF">LdCL_340009100</name>
</gene>
<dbReference type="OMA" id="WDGCSPR"/>
<dbReference type="VEuPathDB" id="TriTrypDB:LdBPK_340400.1"/>
<dbReference type="Proteomes" id="UP000008980">
    <property type="component" value="Chromosome 34"/>
</dbReference>
<dbReference type="KEGG" id="ldo:LDBPK_340400"/>
<accession>A0A3Q8IF83</accession>
<reference evidence="5" key="3">
    <citation type="submission" date="2011-02" db="EMBL/GenBank/DDBJ databases">
        <title>Whole genome sequencing of Leishmania donovani clinical lines reveals dynamic variation related to drug resistance.</title>
        <authorList>
            <person name="Downing T."/>
            <person name="Imamura H."/>
            <person name="Sanders M."/>
            <person name="Decuypere S."/>
            <person name="Hertz-Fowler C."/>
            <person name="Clark T.G."/>
            <person name="Rijal S."/>
            <person name="Sundar S."/>
            <person name="Quail M.A."/>
            <person name="De Doncker S."/>
            <person name="Maes I."/>
            <person name="Vanaerschot M."/>
            <person name="Stark O."/>
            <person name="Schonian G."/>
            <person name="Dujardin J.C."/>
            <person name="Berriman M."/>
        </authorList>
    </citation>
    <scope>NUCLEOTIDE SEQUENCE [LARGE SCALE GENOMIC DNA]</scope>
    <source>
        <strain evidence="5">BPK282A1</strain>
    </source>
</reference>